<feature type="compositionally biased region" description="Polar residues" evidence="1">
    <location>
        <begin position="962"/>
        <end position="973"/>
    </location>
</feature>
<dbReference type="PANTHER" id="PTHR11243:SF23">
    <property type="entry name" value="LD06925P"/>
    <property type="match status" value="1"/>
</dbReference>
<dbReference type="InterPro" id="IPR011993">
    <property type="entry name" value="PH-like_dom_sf"/>
</dbReference>
<feature type="compositionally biased region" description="Polar residues" evidence="1">
    <location>
        <begin position="862"/>
        <end position="896"/>
    </location>
</feature>
<feature type="region of interest" description="Disordered" evidence="1">
    <location>
        <begin position="1023"/>
        <end position="1099"/>
    </location>
</feature>
<feature type="compositionally biased region" description="Polar residues" evidence="1">
    <location>
        <begin position="1216"/>
        <end position="1225"/>
    </location>
</feature>
<dbReference type="SMART" id="SM00233">
    <property type="entry name" value="PH"/>
    <property type="match status" value="1"/>
</dbReference>
<dbReference type="AlphaFoldDB" id="A0A836FTI6"/>
<dbReference type="SMART" id="SM00314">
    <property type="entry name" value="RA"/>
    <property type="match status" value="1"/>
</dbReference>
<dbReference type="SUPFAM" id="SSF54236">
    <property type="entry name" value="Ubiquitin-like"/>
    <property type="match status" value="1"/>
</dbReference>
<evidence type="ECO:0000259" key="3">
    <source>
        <dbReference type="PROSITE" id="PS50200"/>
    </source>
</evidence>
<dbReference type="InterPro" id="IPR000159">
    <property type="entry name" value="RA_dom"/>
</dbReference>
<feature type="compositionally biased region" description="Polar residues" evidence="1">
    <location>
        <begin position="595"/>
        <end position="621"/>
    </location>
</feature>
<feature type="compositionally biased region" description="Low complexity" evidence="1">
    <location>
        <begin position="622"/>
        <end position="639"/>
    </location>
</feature>
<dbReference type="Pfam" id="PF00169">
    <property type="entry name" value="PH"/>
    <property type="match status" value="1"/>
</dbReference>
<feature type="region of interest" description="Disordered" evidence="1">
    <location>
        <begin position="1197"/>
        <end position="1225"/>
    </location>
</feature>
<reference evidence="4" key="1">
    <citation type="submission" date="2020-02" db="EMBL/GenBank/DDBJ databases">
        <title>Relaxed selection underlies rapid genomic changes in the transitions from sociality to social parasitism in ants.</title>
        <authorList>
            <person name="Bi X."/>
        </authorList>
    </citation>
    <scope>NUCLEOTIDE SEQUENCE</scope>
    <source>
        <strain evidence="4">BGI-DK2014c</strain>
        <tissue evidence="4">Whole body</tissue>
    </source>
</reference>
<dbReference type="SUPFAM" id="SSF50729">
    <property type="entry name" value="PH domain-like"/>
    <property type="match status" value="1"/>
</dbReference>
<dbReference type="GO" id="GO:0007165">
    <property type="term" value="P:signal transduction"/>
    <property type="evidence" value="ECO:0007669"/>
    <property type="project" value="InterPro"/>
</dbReference>
<feature type="compositionally biased region" description="Basic and acidic residues" evidence="1">
    <location>
        <begin position="7"/>
        <end position="20"/>
    </location>
</feature>
<feature type="region of interest" description="Disordered" evidence="1">
    <location>
        <begin position="591"/>
        <end position="639"/>
    </location>
</feature>
<feature type="compositionally biased region" description="Low complexity" evidence="1">
    <location>
        <begin position="920"/>
        <end position="945"/>
    </location>
</feature>
<organism evidence="4 5">
    <name type="scientific">Pseudoatta argentina</name>
    <dbReference type="NCBI Taxonomy" id="621737"/>
    <lineage>
        <taxon>Eukaryota</taxon>
        <taxon>Metazoa</taxon>
        <taxon>Ecdysozoa</taxon>
        <taxon>Arthropoda</taxon>
        <taxon>Hexapoda</taxon>
        <taxon>Insecta</taxon>
        <taxon>Pterygota</taxon>
        <taxon>Neoptera</taxon>
        <taxon>Endopterygota</taxon>
        <taxon>Hymenoptera</taxon>
        <taxon>Apocrita</taxon>
        <taxon>Aculeata</taxon>
        <taxon>Formicoidea</taxon>
        <taxon>Formicidae</taxon>
        <taxon>Myrmicinae</taxon>
        <taxon>Pseudoatta</taxon>
    </lineage>
</organism>
<dbReference type="PROSITE" id="PS50200">
    <property type="entry name" value="RA"/>
    <property type="match status" value="1"/>
</dbReference>
<dbReference type="PANTHER" id="PTHR11243">
    <property type="entry name" value="GROWTH FACTOR RECEPTOR-BOUND PROTEIN"/>
    <property type="match status" value="1"/>
</dbReference>
<proteinExistence type="predicted"/>
<feature type="compositionally biased region" description="Pro residues" evidence="1">
    <location>
        <begin position="946"/>
        <end position="956"/>
    </location>
</feature>
<evidence type="ECO:0000313" key="5">
    <source>
        <dbReference type="Proteomes" id="UP000668214"/>
    </source>
</evidence>
<feature type="region of interest" description="Disordered" evidence="1">
    <location>
        <begin position="26"/>
        <end position="45"/>
    </location>
</feature>
<feature type="domain" description="Ras-associating" evidence="3">
    <location>
        <begin position="293"/>
        <end position="379"/>
    </location>
</feature>
<feature type="compositionally biased region" description="Low complexity" evidence="1">
    <location>
        <begin position="1042"/>
        <end position="1051"/>
    </location>
</feature>
<dbReference type="CDD" id="cd16138">
    <property type="entry name" value="RA_MRL_MIG10"/>
    <property type="match status" value="1"/>
</dbReference>
<dbReference type="InterPro" id="IPR039665">
    <property type="entry name" value="PH_APBB1IP"/>
</dbReference>
<feature type="compositionally biased region" description="Low complexity" evidence="1">
    <location>
        <begin position="897"/>
        <end position="907"/>
    </location>
</feature>
<keyword evidence="5" id="KW-1185">Reference proteome</keyword>
<feature type="compositionally biased region" description="Acidic residues" evidence="1">
    <location>
        <begin position="32"/>
        <end position="45"/>
    </location>
</feature>
<dbReference type="Proteomes" id="UP000668214">
    <property type="component" value="Unassembled WGS sequence"/>
</dbReference>
<feature type="compositionally biased region" description="Low complexity" evidence="1">
    <location>
        <begin position="691"/>
        <end position="703"/>
    </location>
</feature>
<feature type="compositionally biased region" description="Low complexity" evidence="1">
    <location>
        <begin position="235"/>
        <end position="248"/>
    </location>
</feature>
<feature type="compositionally biased region" description="Basic and acidic residues" evidence="1">
    <location>
        <begin position="211"/>
        <end position="223"/>
    </location>
</feature>
<accession>A0A836FTI6</accession>
<evidence type="ECO:0000256" key="1">
    <source>
        <dbReference type="SAM" id="MobiDB-lite"/>
    </source>
</evidence>
<dbReference type="InterPro" id="IPR039664">
    <property type="entry name" value="GRB/APBB1IP"/>
</dbReference>
<dbReference type="Gene3D" id="2.30.29.30">
    <property type="entry name" value="Pleckstrin-homology domain (PH domain)/Phosphotyrosine-binding domain (PTB)"/>
    <property type="match status" value="1"/>
</dbReference>
<dbReference type="GO" id="GO:0071944">
    <property type="term" value="C:cell periphery"/>
    <property type="evidence" value="ECO:0007669"/>
    <property type="project" value="UniProtKB-ARBA"/>
</dbReference>
<feature type="compositionally biased region" description="Polar residues" evidence="1">
    <location>
        <begin position="256"/>
        <end position="270"/>
    </location>
</feature>
<comment type="caution">
    <text evidence="4">The sequence shown here is derived from an EMBL/GenBank/DDBJ whole genome shotgun (WGS) entry which is preliminary data.</text>
</comment>
<sequence>LKRKYFERKSDDPNFLCRKNDSTDSRLVMERYEEEAEDSDNETDPEQLLNEWLGELDSLTVIKHHAENSIGIEGHQHGICAENEVNEDRSTLTDQGPTTYGIPRKRGNLIMDWLRRQDVKEESQEAPNTLTPEDDDEYCFEEDISIDEGMGLDNVSSATLRPFNSDINTPRIDSYRFSMANLEDSQDVDLDAILGRPGRPTSARINPGDNTDIKNEGGMRTDSPDNDSAFSDTVSMLSSESSASSSGSGHKPPQTAMHTAPQQQSHQFVDTASKAKAEKIRLALEKMREASVQKLFIKAFTLDGSGKSLLVDEGMSVAHVCRLLADKNHVPMDPKWAVVEHLPDLFMERVYEDHELLVENLLLWTRDSKNKLLFVERPDRTQLFLTPERFLLGPTDRGGSEYDDHSRNILLEEFFSSSNVGVPEVEGPLYLKSDSKKGWKRYHFILRASGLYYWPKEKARTARDLVCLATFDVNQVYYGVGWRKKYKAPTDFCFAVKHPRLQQPKSTKYIKFLCAEDNASLERWMVGIRVAKYGRQLMENYRALVDELAQEDLDLLAHARSCSVSSIAVPPNQTQYNTTNDNARQFAENVRHSNETTVATTRQYDGQRQSYNSEQRQSYNNDGRLSRASSSSSSGCLSDGAPSSCEVAFECGEFPTGTIKRKPSMNPKLPLTSITRQLKEVGETVRDEPDSCPSPTSSGSGTLTRRHSRRRSGTDSDGSGTLKRHHRSGNATPVSPVPPGTPVRERASPMGYSRSESQESKTPTSPIQACMMDSITSLPPPPSPSRVAEEVESDSEPLPPPPPEMFRSNLSLDSLPPPPAPGELPVCNTPELAGSSLSLASLPPPPSPLVGETGTIRRARPKQSTPTNSVTPESTPTHNPNPRSQTNQMYTNSIALNNNSVQNYNSNATPNVHATNTANSVSSPHSSYPGSTASTPTYTPNSPNFTSPPPFVPPPAYGAQPPLTNSQSLGRQNSKVESIYQTGHHNTIQPIRPNPNMDTVRRSAMKQGTGHYAAPPYLAELKAASSPQPQRRVTIQEPPTSPKSKTGTGKKISFNLPPQQEPGSPALPQRKPTPPRRSDSTRLTSPKKLAASDQAPPGDFLKDLQRVMRKKWQVAQKCKLDSTTTPHEVLGFRDPPPAVADYRETNVSNWVQEHYGADNLYENVYATDPHGPVEYASSPARQTVRFADENRSMNIVNAIAGKRRPPPPPPKRAETTHLTTTRAMH</sequence>
<feature type="domain" description="PH" evidence="2">
    <location>
        <begin position="422"/>
        <end position="533"/>
    </location>
</feature>
<feature type="non-terminal residue" evidence="4">
    <location>
        <position position="1225"/>
    </location>
</feature>
<feature type="compositionally biased region" description="Low complexity" evidence="1">
    <location>
        <begin position="832"/>
        <end position="841"/>
    </location>
</feature>
<evidence type="ECO:0000313" key="4">
    <source>
        <dbReference type="EMBL" id="KAG5325540.1"/>
    </source>
</evidence>
<dbReference type="PROSITE" id="PS50003">
    <property type="entry name" value="PH_DOMAIN"/>
    <property type="match status" value="1"/>
</dbReference>
<dbReference type="Pfam" id="PF21989">
    <property type="entry name" value="RA_2"/>
    <property type="match status" value="1"/>
</dbReference>
<feature type="region of interest" description="Disordered" evidence="1">
    <location>
        <begin position="681"/>
        <end position="973"/>
    </location>
</feature>
<evidence type="ECO:0000259" key="2">
    <source>
        <dbReference type="PROSITE" id="PS50003"/>
    </source>
</evidence>
<feature type="region of interest" description="Disordered" evidence="1">
    <location>
        <begin position="1"/>
        <end position="20"/>
    </location>
</feature>
<name>A0A836FTI6_9HYME</name>
<dbReference type="InterPro" id="IPR029071">
    <property type="entry name" value="Ubiquitin-like_domsf"/>
</dbReference>
<feature type="non-terminal residue" evidence="4">
    <location>
        <position position="1"/>
    </location>
</feature>
<protein>
    <submittedName>
        <fullName evidence="4">RAPH1 protein</fullName>
    </submittedName>
</protein>
<dbReference type="Gene3D" id="3.10.20.90">
    <property type="entry name" value="Phosphatidylinositol 3-kinase Catalytic Subunit, Chain A, domain 1"/>
    <property type="match status" value="1"/>
</dbReference>
<feature type="compositionally biased region" description="Polar residues" evidence="1">
    <location>
        <begin position="908"/>
        <end position="919"/>
    </location>
</feature>
<dbReference type="InterPro" id="IPR001849">
    <property type="entry name" value="PH_domain"/>
</dbReference>
<feature type="region of interest" description="Disordered" evidence="1">
    <location>
        <begin position="192"/>
        <end position="272"/>
    </location>
</feature>
<dbReference type="GO" id="GO:0048699">
    <property type="term" value="P:generation of neurons"/>
    <property type="evidence" value="ECO:0007669"/>
    <property type="project" value="UniProtKB-ARBA"/>
</dbReference>
<gene>
    <name evidence="4" type="primary">Raph1</name>
    <name evidence="4" type="ORF">G6Z78_0001786</name>
</gene>
<dbReference type="EMBL" id="JAANIA010000266">
    <property type="protein sequence ID" value="KAG5325540.1"/>
    <property type="molecule type" value="Genomic_DNA"/>
</dbReference>
<dbReference type="CDD" id="cd01259">
    <property type="entry name" value="PH_APBB1IP"/>
    <property type="match status" value="1"/>
</dbReference>